<dbReference type="EMBL" id="JAFBRM010000002">
    <property type="protein sequence ID" value="MBM1713524.1"/>
    <property type="molecule type" value="Genomic_DNA"/>
</dbReference>
<dbReference type="PANTHER" id="PTHR33604">
    <property type="entry name" value="OSJNBA0004B13.7 PROTEIN"/>
    <property type="match status" value="1"/>
</dbReference>
<dbReference type="Proteomes" id="UP000732193">
    <property type="component" value="Unassembled WGS sequence"/>
</dbReference>
<dbReference type="SUPFAM" id="SSF53448">
    <property type="entry name" value="Nucleotide-diphospho-sugar transferases"/>
    <property type="match status" value="1"/>
</dbReference>
<sequence length="397" mass="44753">MTSFSLRIPIVVACYDRPLSLKRVLASLCAANYLDQPVNLTISIDCSDVQDSLIEVAEAFEWPFGVKTIRAFDRRQGLRSHILQCGDLSIGEDGIIVLEDDLIVGENFYRFAVDAIAAVGADDGIAGISLYAPTINEMVPLPFQPAPSGFDGYFLQSSQSWGQCWTTSMWKAFREWYRTAASPLSDDGDMPSRIYSWPETSWKKYHMKYTVEMGMTWLYPYVSHSSNCSDVGAHNPRPSFLFQVALSSGNREFLLPKRTDPAAVHYDAFFERSDFVDEDGVPLLLDLYGTRRSVPQGSRFVTGRPVSLIPVRGYGLLLRPHDENVARHISGDDMHAFDAVQALKLTGRMTIRKRAYHSDLSWAEALHVGIYGLRQAMPDKARRLIRQVWNCVFGRCR</sequence>
<evidence type="ECO:0000313" key="2">
    <source>
        <dbReference type="Proteomes" id="UP000732193"/>
    </source>
</evidence>
<comment type="caution">
    <text evidence="1">The sequence shown here is derived from an EMBL/GenBank/DDBJ whole genome shotgun (WGS) entry which is preliminary data.</text>
</comment>
<dbReference type="InterPro" id="IPR029044">
    <property type="entry name" value="Nucleotide-diphossugar_trans"/>
</dbReference>
<evidence type="ECO:0000313" key="1">
    <source>
        <dbReference type="EMBL" id="MBM1713524.1"/>
    </source>
</evidence>
<dbReference type="Gene3D" id="3.90.550.10">
    <property type="entry name" value="Spore Coat Polysaccharide Biosynthesis Protein SpsA, Chain A"/>
    <property type="match status" value="1"/>
</dbReference>
<reference evidence="1 2" key="1">
    <citation type="submission" date="2021-01" db="EMBL/GenBank/DDBJ databases">
        <title>Diatom-associated Roseobacters Show Island Model of Population Structure.</title>
        <authorList>
            <person name="Qu L."/>
            <person name="Feng X."/>
            <person name="Chen Y."/>
            <person name="Li L."/>
            <person name="Wang X."/>
            <person name="Hu Z."/>
            <person name="Wang H."/>
            <person name="Luo H."/>
        </authorList>
    </citation>
    <scope>NUCLEOTIDE SEQUENCE [LARGE SCALE GENOMIC DNA]</scope>
    <source>
        <strain evidence="1 2">TR60-84</strain>
    </source>
</reference>
<dbReference type="PANTHER" id="PTHR33604:SF3">
    <property type="entry name" value="OSJNBA0004B13.7 PROTEIN"/>
    <property type="match status" value="1"/>
</dbReference>
<evidence type="ECO:0008006" key="3">
    <source>
        <dbReference type="Google" id="ProtNLM"/>
    </source>
</evidence>
<gene>
    <name evidence="1" type="ORF">JQV55_08125</name>
</gene>
<proteinExistence type="predicted"/>
<dbReference type="AlphaFoldDB" id="A0AAE2VXD9"/>
<protein>
    <recommendedName>
        <fullName evidence="3">Glycosyltransferase 2-like domain-containing protein</fullName>
    </recommendedName>
</protein>
<name>A0AAE2VXD9_9RHOB</name>
<accession>A0AAE2VXD9</accession>
<dbReference type="RefSeq" id="WP_203241915.1">
    <property type="nucleotide sequence ID" value="NZ_JAFBRH010000002.1"/>
</dbReference>
<keyword evidence="2" id="KW-1185">Reference proteome</keyword>
<organism evidence="1 2">
    <name type="scientific">Sulfitobacter geojensis</name>
    <dbReference type="NCBI Taxonomy" id="1342299"/>
    <lineage>
        <taxon>Bacteria</taxon>
        <taxon>Pseudomonadati</taxon>
        <taxon>Pseudomonadota</taxon>
        <taxon>Alphaproteobacteria</taxon>
        <taxon>Rhodobacterales</taxon>
        <taxon>Roseobacteraceae</taxon>
        <taxon>Sulfitobacter</taxon>
    </lineage>
</organism>